<feature type="transmembrane region" description="Helical" evidence="7">
    <location>
        <begin position="267"/>
        <end position="290"/>
    </location>
</feature>
<feature type="transmembrane region" description="Helical" evidence="7">
    <location>
        <begin position="63"/>
        <end position="85"/>
    </location>
</feature>
<feature type="region of interest" description="Disordered" evidence="6">
    <location>
        <begin position="397"/>
        <end position="433"/>
    </location>
</feature>
<evidence type="ECO:0000313" key="8">
    <source>
        <dbReference type="EMBL" id="EFV94196.1"/>
    </source>
</evidence>
<comment type="similarity">
    <text evidence="2">Belongs to the autoinducer-2 exporter (AI-2E) (TC 2.A.86) family.</text>
</comment>
<evidence type="ECO:0000256" key="2">
    <source>
        <dbReference type="ARBA" id="ARBA00009773"/>
    </source>
</evidence>
<evidence type="ECO:0000313" key="9">
    <source>
        <dbReference type="Proteomes" id="UP000011021"/>
    </source>
</evidence>
<dbReference type="EMBL" id="AEQP01000022">
    <property type="protein sequence ID" value="EFV94196.1"/>
    <property type="molecule type" value="Genomic_DNA"/>
</dbReference>
<evidence type="ECO:0000256" key="3">
    <source>
        <dbReference type="ARBA" id="ARBA00022692"/>
    </source>
</evidence>
<evidence type="ECO:0000256" key="1">
    <source>
        <dbReference type="ARBA" id="ARBA00004141"/>
    </source>
</evidence>
<gene>
    <name evidence="8" type="ORF">HMPREF0551_2311</name>
</gene>
<dbReference type="eggNOG" id="COG0628">
    <property type="taxonomic scope" value="Bacteria"/>
</dbReference>
<sequence>MKLASDRRYFFVGFLALVSLAFLAILLPFYSALMWAVILAMLFAPMQRALMRRMPQRANTATFITLGAVIMMVIIPVIGLTMSLVNQGAQIYSRIRSGDLNFGAYLAKIIEAMPGWLHRMLDAQGLLDLPSIQRRLADSGSEIGQFLASQAVNIGQNTVDALASTGVLLYVLFFLLRDGGQLVAMFYRAIPLEDEPKNHLLGKFSAVVKATVKGNVAVAIVQGVLGGIILWALGIKGVILWSVVMAFLSLLPAVGSGLIWGPIALYFLATGATWQGVVLLAYGVGVIGMVDNVLRPVLVGKNTKMPDYVVLVSTIGGMSLFGLNGFVIGPLIAALFMAAWDLYVAPDRDRDEEVHEALENGELPAQVALTVEDAPKEALLEARAQLARAKAEEAAEAAAEVEAEVKSAKARKEEEDAGKAVDKPRASEEGDRA</sequence>
<evidence type="ECO:0000256" key="5">
    <source>
        <dbReference type="ARBA" id="ARBA00023136"/>
    </source>
</evidence>
<proteinExistence type="inferred from homology"/>
<evidence type="ECO:0000256" key="6">
    <source>
        <dbReference type="SAM" id="MobiDB-lite"/>
    </source>
</evidence>
<keyword evidence="5 7" id="KW-0472">Membrane</keyword>
<dbReference type="HOGENOM" id="CLU_041771_2_2_4"/>
<feature type="transmembrane region" description="Helical" evidence="7">
    <location>
        <begin position="211"/>
        <end position="233"/>
    </location>
</feature>
<keyword evidence="9" id="KW-1185">Reference proteome</keyword>
<dbReference type="PANTHER" id="PTHR21716:SF4">
    <property type="entry name" value="TRANSMEMBRANE PROTEIN 245"/>
    <property type="match status" value="1"/>
</dbReference>
<feature type="transmembrane region" description="Helical" evidence="7">
    <location>
        <begin position="9"/>
        <end position="27"/>
    </location>
</feature>
<evidence type="ECO:0000256" key="7">
    <source>
        <dbReference type="SAM" id="Phobius"/>
    </source>
</evidence>
<dbReference type="Proteomes" id="UP000011021">
    <property type="component" value="Unassembled WGS sequence"/>
</dbReference>
<accession>E7S047</accession>
<organism evidence="8 9">
    <name type="scientific">Lautropia mirabilis ATCC 51599</name>
    <dbReference type="NCBI Taxonomy" id="887898"/>
    <lineage>
        <taxon>Bacteria</taxon>
        <taxon>Pseudomonadati</taxon>
        <taxon>Pseudomonadota</taxon>
        <taxon>Betaproteobacteria</taxon>
        <taxon>Burkholderiales</taxon>
        <taxon>Burkholderiaceae</taxon>
        <taxon>Lautropia</taxon>
    </lineage>
</organism>
<reference evidence="8 9" key="1">
    <citation type="submission" date="2010-12" db="EMBL/GenBank/DDBJ databases">
        <authorList>
            <person name="Muzny D."/>
            <person name="Qin X."/>
            <person name="Deng J."/>
            <person name="Jiang H."/>
            <person name="Liu Y."/>
            <person name="Qu J."/>
            <person name="Song X.-Z."/>
            <person name="Zhang L."/>
            <person name="Thornton R."/>
            <person name="Coyle M."/>
            <person name="Francisco L."/>
            <person name="Jackson L."/>
            <person name="Javaid M."/>
            <person name="Korchina V."/>
            <person name="Kovar C."/>
            <person name="Mata R."/>
            <person name="Mathew T."/>
            <person name="Ngo R."/>
            <person name="Nguyen L."/>
            <person name="Nguyen N."/>
            <person name="Okwuonu G."/>
            <person name="Ongeri F."/>
            <person name="Pham C."/>
            <person name="Simmons D."/>
            <person name="Wilczek-Boney K."/>
            <person name="Hale W."/>
            <person name="Jakkamsetti A."/>
            <person name="Pham P."/>
            <person name="Ruth R."/>
            <person name="San Lucas F."/>
            <person name="Warren J."/>
            <person name="Zhang J."/>
            <person name="Zhao Z."/>
            <person name="Zhou C."/>
            <person name="Zhu D."/>
            <person name="Lee S."/>
            <person name="Bess C."/>
            <person name="Blankenburg K."/>
            <person name="Forbes L."/>
            <person name="Fu Q."/>
            <person name="Gubbala S."/>
            <person name="Hirani K."/>
            <person name="Jayaseelan J.C."/>
            <person name="Lara F."/>
            <person name="Munidasa M."/>
            <person name="Palculict T."/>
            <person name="Patil S."/>
            <person name="Pu L.-L."/>
            <person name="Saada N."/>
            <person name="Tang L."/>
            <person name="Weissenberger G."/>
            <person name="Zhu Y."/>
            <person name="Hemphill L."/>
            <person name="Shang Y."/>
            <person name="Youmans B."/>
            <person name="Ayvaz T."/>
            <person name="Ross M."/>
            <person name="Santibanez J."/>
            <person name="Aqrawi P."/>
            <person name="Gross S."/>
            <person name="Joshi V."/>
            <person name="Fowler G."/>
            <person name="Nazareth L."/>
            <person name="Reid J."/>
            <person name="Worley K."/>
            <person name="Petrosino J."/>
            <person name="Highlander S."/>
            <person name="Gibbs R."/>
        </authorList>
    </citation>
    <scope>NUCLEOTIDE SEQUENCE [LARGE SCALE GENOMIC DNA]</scope>
    <source>
        <strain evidence="8 9">ATCC 51599</strain>
    </source>
</reference>
<evidence type="ECO:0000256" key="4">
    <source>
        <dbReference type="ARBA" id="ARBA00022989"/>
    </source>
</evidence>
<dbReference type="STRING" id="887898.HMPREF0551_2311"/>
<keyword evidence="4 7" id="KW-1133">Transmembrane helix</keyword>
<name>E7S047_9BURK</name>
<feature type="transmembrane region" description="Helical" evidence="7">
    <location>
        <begin position="310"/>
        <end position="340"/>
    </location>
</feature>
<dbReference type="GO" id="GO:0016020">
    <property type="term" value="C:membrane"/>
    <property type="evidence" value="ECO:0007669"/>
    <property type="project" value="UniProtKB-SubCell"/>
</dbReference>
<dbReference type="Pfam" id="PF01594">
    <property type="entry name" value="AI-2E_transport"/>
    <property type="match status" value="1"/>
</dbReference>
<dbReference type="PANTHER" id="PTHR21716">
    <property type="entry name" value="TRANSMEMBRANE PROTEIN"/>
    <property type="match status" value="1"/>
</dbReference>
<comment type="subcellular location">
    <subcellularLocation>
        <location evidence="1">Membrane</location>
        <topology evidence="1">Multi-pass membrane protein</topology>
    </subcellularLocation>
</comment>
<feature type="compositionally biased region" description="Basic and acidic residues" evidence="6">
    <location>
        <begin position="403"/>
        <end position="433"/>
    </location>
</feature>
<dbReference type="AlphaFoldDB" id="E7S047"/>
<protein>
    <submittedName>
        <fullName evidence="8">Uncharacterized protein</fullName>
    </submittedName>
</protein>
<comment type="caution">
    <text evidence="8">The sequence shown here is derived from an EMBL/GenBank/DDBJ whole genome shotgun (WGS) entry which is preliminary data.</text>
</comment>
<keyword evidence="3 7" id="KW-0812">Transmembrane</keyword>
<dbReference type="InterPro" id="IPR002549">
    <property type="entry name" value="AI-2E-like"/>
</dbReference>
<feature type="transmembrane region" description="Helical" evidence="7">
    <location>
        <begin position="239"/>
        <end position="260"/>
    </location>
</feature>